<dbReference type="Proteomes" id="UP001234989">
    <property type="component" value="Chromosome 12"/>
</dbReference>
<proteinExistence type="predicted"/>
<gene>
    <name evidence="1" type="ORF">MTR67_051837</name>
</gene>
<dbReference type="AlphaFoldDB" id="A0AAF0V5R1"/>
<evidence type="ECO:0000313" key="2">
    <source>
        <dbReference type="Proteomes" id="UP001234989"/>
    </source>
</evidence>
<name>A0AAF0V5R1_SOLVR</name>
<accession>A0AAF0V5R1</accession>
<keyword evidence="2" id="KW-1185">Reference proteome</keyword>
<sequence>MSIFYHPGKDNVVANVLIKLSMGSTAYVEEGKKELFKEVHRLAGLGVRPSNSSEGGVVVMNEAESSLVYEVKEKQEQDPFLL</sequence>
<protein>
    <submittedName>
        <fullName evidence="1">Uncharacterized protein</fullName>
    </submittedName>
</protein>
<dbReference type="EMBL" id="CP133623">
    <property type="protein sequence ID" value="WMV58452.1"/>
    <property type="molecule type" value="Genomic_DNA"/>
</dbReference>
<organism evidence="1 2">
    <name type="scientific">Solanum verrucosum</name>
    <dbReference type="NCBI Taxonomy" id="315347"/>
    <lineage>
        <taxon>Eukaryota</taxon>
        <taxon>Viridiplantae</taxon>
        <taxon>Streptophyta</taxon>
        <taxon>Embryophyta</taxon>
        <taxon>Tracheophyta</taxon>
        <taxon>Spermatophyta</taxon>
        <taxon>Magnoliopsida</taxon>
        <taxon>eudicotyledons</taxon>
        <taxon>Gunneridae</taxon>
        <taxon>Pentapetalae</taxon>
        <taxon>asterids</taxon>
        <taxon>lamiids</taxon>
        <taxon>Solanales</taxon>
        <taxon>Solanaceae</taxon>
        <taxon>Solanoideae</taxon>
        <taxon>Solaneae</taxon>
        <taxon>Solanum</taxon>
    </lineage>
</organism>
<evidence type="ECO:0000313" key="1">
    <source>
        <dbReference type="EMBL" id="WMV58452.1"/>
    </source>
</evidence>
<reference evidence="1" key="1">
    <citation type="submission" date="2023-08" db="EMBL/GenBank/DDBJ databases">
        <title>A de novo genome assembly of Solanum verrucosum Schlechtendal, a Mexican diploid species geographically isolated from the other diploid A-genome species in potato relatives.</title>
        <authorList>
            <person name="Hosaka K."/>
        </authorList>
    </citation>
    <scope>NUCLEOTIDE SEQUENCE</scope>
    <source>
        <tissue evidence="1">Young leaves</tissue>
    </source>
</reference>